<gene>
    <name evidence="1" type="ORF">LCGC14_2466780</name>
</gene>
<dbReference type="AlphaFoldDB" id="A0A0F9DNR3"/>
<sequence>MIFVILGVILGLYVLLGGTAGYLLACCLGPPKEIIFSMSPAEVQRRFTKIHIANLREMMSWKSPWAGLKWRKKKLEKDVKP</sequence>
<comment type="caution">
    <text evidence="1">The sequence shown here is derived from an EMBL/GenBank/DDBJ whole genome shotgun (WGS) entry which is preliminary data.</text>
</comment>
<evidence type="ECO:0000313" key="1">
    <source>
        <dbReference type="EMBL" id="KKL19306.1"/>
    </source>
</evidence>
<protein>
    <submittedName>
        <fullName evidence="1">Uncharacterized protein</fullName>
    </submittedName>
</protein>
<proteinExistence type="predicted"/>
<name>A0A0F9DNR3_9ZZZZ</name>
<dbReference type="EMBL" id="LAZR01038533">
    <property type="protein sequence ID" value="KKL19306.1"/>
    <property type="molecule type" value="Genomic_DNA"/>
</dbReference>
<organism evidence="1">
    <name type="scientific">marine sediment metagenome</name>
    <dbReference type="NCBI Taxonomy" id="412755"/>
    <lineage>
        <taxon>unclassified sequences</taxon>
        <taxon>metagenomes</taxon>
        <taxon>ecological metagenomes</taxon>
    </lineage>
</organism>
<accession>A0A0F9DNR3</accession>
<reference evidence="1" key="1">
    <citation type="journal article" date="2015" name="Nature">
        <title>Complex archaea that bridge the gap between prokaryotes and eukaryotes.</title>
        <authorList>
            <person name="Spang A."/>
            <person name="Saw J.H."/>
            <person name="Jorgensen S.L."/>
            <person name="Zaremba-Niedzwiedzka K."/>
            <person name="Martijn J."/>
            <person name="Lind A.E."/>
            <person name="van Eijk R."/>
            <person name="Schleper C."/>
            <person name="Guy L."/>
            <person name="Ettema T.J."/>
        </authorList>
    </citation>
    <scope>NUCLEOTIDE SEQUENCE</scope>
</reference>